<evidence type="ECO:0000259" key="1">
    <source>
        <dbReference type="Pfam" id="PF03479"/>
    </source>
</evidence>
<proteinExistence type="predicted"/>
<dbReference type="InterPro" id="IPR005175">
    <property type="entry name" value="PPC_dom"/>
</dbReference>
<dbReference type="KEGG" id="dla:I6G47_10160"/>
<dbReference type="AlphaFoldDB" id="A0A7T2YX95"/>
<evidence type="ECO:0000313" key="2">
    <source>
        <dbReference type="EMBL" id="QPS83395.1"/>
    </source>
</evidence>
<dbReference type="EMBL" id="CP065748">
    <property type="protein sequence ID" value="QPS83395.1"/>
    <property type="molecule type" value="Genomic_DNA"/>
</dbReference>
<accession>A0A7T2YX95</accession>
<organism evidence="2 3">
    <name type="scientific">Delftia lacustris</name>
    <dbReference type="NCBI Taxonomy" id="558537"/>
    <lineage>
        <taxon>Bacteria</taxon>
        <taxon>Pseudomonadati</taxon>
        <taxon>Pseudomonadota</taxon>
        <taxon>Betaproteobacteria</taxon>
        <taxon>Burkholderiales</taxon>
        <taxon>Comamonadaceae</taxon>
        <taxon>Delftia</taxon>
    </lineage>
</organism>
<dbReference type="SUPFAM" id="SSF117856">
    <property type="entry name" value="AF0104/ALDC/Ptd012-like"/>
    <property type="match status" value="1"/>
</dbReference>
<protein>
    <submittedName>
        <fullName evidence="2">Transposase</fullName>
    </submittedName>
</protein>
<keyword evidence="3" id="KW-1185">Reference proteome</keyword>
<feature type="domain" description="PPC" evidence="1">
    <location>
        <begin position="37"/>
        <end position="155"/>
    </location>
</feature>
<dbReference type="Gene3D" id="3.30.1330.80">
    <property type="entry name" value="Hypothetical protein, similar to alpha- acetolactate decarboxylase, domain 2"/>
    <property type="match status" value="1"/>
</dbReference>
<evidence type="ECO:0000313" key="3">
    <source>
        <dbReference type="Proteomes" id="UP000595064"/>
    </source>
</evidence>
<name>A0A7T2YX95_9BURK</name>
<sequence length="184" mass="19249">MPERLAGLPRPRTLIHPGPCSAVRLDHRQAPAARHMRLALAPGLTLFDAIVGALSSASVESASLTLLEGDLEDLDFCVAPPDRSGHVVATYGPPATLQSARLLFGNATLGCAETGHPAVHCHAVFSSAQGHLLGGHVLTQRCRIVNAPVSALATSLDGFGLRIAYDPETRMSLMRPAAAQVCHG</sequence>
<dbReference type="Proteomes" id="UP000595064">
    <property type="component" value="Chromosome"/>
</dbReference>
<dbReference type="RefSeq" id="WP_016453055.1">
    <property type="nucleotide sequence ID" value="NZ_CP065748.1"/>
</dbReference>
<reference evidence="2 3" key="1">
    <citation type="submission" date="2020-12" db="EMBL/GenBank/DDBJ databases">
        <title>FDA dAtabase for Regulatory Grade micrObial Sequences (FDA-ARGOS): Supporting development and validation of Infectious Disease Dx tests.</title>
        <authorList>
            <person name="Sproer C."/>
            <person name="Gronow S."/>
            <person name="Severitt S."/>
            <person name="Schroder I."/>
            <person name="Tallon L."/>
            <person name="Sadzewicz L."/>
            <person name="Zhao X."/>
            <person name="Boylan J."/>
            <person name="Ott S."/>
            <person name="Bowen H."/>
            <person name="Vavikolanu K."/>
            <person name="Mehta A."/>
            <person name="Aluvathingal J."/>
            <person name="Nadendla S."/>
            <person name="Lowell S."/>
            <person name="Myers T."/>
            <person name="Yan Y."/>
            <person name="Sichtig H."/>
        </authorList>
    </citation>
    <scope>NUCLEOTIDE SEQUENCE [LARGE SCALE GENOMIC DNA]</scope>
    <source>
        <strain evidence="2 3">FDAARGOS_890</strain>
    </source>
</reference>
<dbReference type="Pfam" id="PF03479">
    <property type="entry name" value="PCC"/>
    <property type="match status" value="1"/>
</dbReference>
<gene>
    <name evidence="2" type="ORF">I6G47_10160</name>
</gene>